<gene>
    <name evidence="3" type="ORF">SAMN05216282_1158</name>
</gene>
<evidence type="ECO:0000313" key="4">
    <source>
        <dbReference type="Proteomes" id="UP000198701"/>
    </source>
</evidence>
<feature type="region of interest" description="Disordered" evidence="2">
    <location>
        <begin position="115"/>
        <end position="134"/>
    </location>
</feature>
<feature type="coiled-coil region" evidence="1">
    <location>
        <begin position="83"/>
        <end position="110"/>
    </location>
</feature>
<reference evidence="3 4" key="1">
    <citation type="submission" date="2016-10" db="EMBL/GenBank/DDBJ databases">
        <authorList>
            <person name="de Groot N.N."/>
        </authorList>
    </citation>
    <scope>NUCLEOTIDE SEQUENCE [LARGE SCALE GENOMIC DNA]</scope>
    <source>
        <strain evidence="3 4">CGMCC 1.5382</strain>
    </source>
</reference>
<protein>
    <recommendedName>
        <fullName evidence="5">Transposase</fullName>
    </recommendedName>
</protein>
<dbReference type="EMBL" id="FNFU01000015">
    <property type="protein sequence ID" value="SDK84292.1"/>
    <property type="molecule type" value="Genomic_DNA"/>
</dbReference>
<proteinExistence type="predicted"/>
<feature type="compositionally biased region" description="Polar residues" evidence="2">
    <location>
        <begin position="125"/>
        <end position="134"/>
    </location>
</feature>
<organism evidence="3 4">
    <name type="scientific">Cryobacterium psychrotolerans</name>
    <dbReference type="NCBI Taxonomy" id="386301"/>
    <lineage>
        <taxon>Bacteria</taxon>
        <taxon>Bacillati</taxon>
        <taxon>Actinomycetota</taxon>
        <taxon>Actinomycetes</taxon>
        <taxon>Micrococcales</taxon>
        <taxon>Microbacteriaceae</taxon>
        <taxon>Cryobacterium</taxon>
    </lineage>
</organism>
<dbReference type="OrthoDB" id="3837902at2"/>
<keyword evidence="1" id="KW-0175">Coiled coil</keyword>
<accession>A0A1G9F7C2</accession>
<evidence type="ECO:0000313" key="3">
    <source>
        <dbReference type="EMBL" id="SDK84292.1"/>
    </source>
</evidence>
<evidence type="ECO:0000256" key="1">
    <source>
        <dbReference type="SAM" id="Coils"/>
    </source>
</evidence>
<evidence type="ECO:0000256" key="2">
    <source>
        <dbReference type="SAM" id="MobiDB-lite"/>
    </source>
</evidence>
<name>A0A1G9F7C2_9MICO</name>
<keyword evidence="4" id="KW-1185">Reference proteome</keyword>
<evidence type="ECO:0008006" key="5">
    <source>
        <dbReference type="Google" id="ProtNLM"/>
    </source>
</evidence>
<dbReference type="RefSeq" id="WP_092324205.1">
    <property type="nucleotide sequence ID" value="NZ_FNFU01000015.1"/>
</dbReference>
<dbReference type="AlphaFoldDB" id="A0A1G9F7C2"/>
<dbReference type="Proteomes" id="UP000198701">
    <property type="component" value="Unassembled WGS sequence"/>
</dbReference>
<sequence>MSISPGFTTAEIREFVHEYHGLPYGRKCAWLAERGVSRHTLTRWRDAVYEGDLDRGLIPREGSPMTVPPGKRTALEKARAAEHAAHAAEVARLSARVHELEDTNAALGKAIGLLHAMSEEEPADNPTTPDPSNS</sequence>